<reference evidence="1 2" key="1">
    <citation type="submission" date="2022-12" db="EMBL/GenBank/DDBJ databases">
        <title>Chromosome-level genome of Tegillarca granosa.</title>
        <authorList>
            <person name="Kim J."/>
        </authorList>
    </citation>
    <scope>NUCLEOTIDE SEQUENCE [LARGE SCALE GENOMIC DNA]</scope>
    <source>
        <strain evidence="1">Teg-2019</strain>
        <tissue evidence="1">Adductor muscle</tissue>
    </source>
</reference>
<evidence type="ECO:0000313" key="1">
    <source>
        <dbReference type="EMBL" id="KAJ8299845.1"/>
    </source>
</evidence>
<protein>
    <submittedName>
        <fullName evidence="1">Uncharacterized protein</fullName>
    </submittedName>
</protein>
<proteinExistence type="predicted"/>
<organism evidence="1 2">
    <name type="scientific">Tegillarca granosa</name>
    <name type="common">Malaysian cockle</name>
    <name type="synonym">Anadara granosa</name>
    <dbReference type="NCBI Taxonomy" id="220873"/>
    <lineage>
        <taxon>Eukaryota</taxon>
        <taxon>Metazoa</taxon>
        <taxon>Spiralia</taxon>
        <taxon>Lophotrochozoa</taxon>
        <taxon>Mollusca</taxon>
        <taxon>Bivalvia</taxon>
        <taxon>Autobranchia</taxon>
        <taxon>Pteriomorphia</taxon>
        <taxon>Arcoida</taxon>
        <taxon>Arcoidea</taxon>
        <taxon>Arcidae</taxon>
        <taxon>Tegillarca</taxon>
    </lineage>
</organism>
<evidence type="ECO:0000313" key="2">
    <source>
        <dbReference type="Proteomes" id="UP001217089"/>
    </source>
</evidence>
<comment type="caution">
    <text evidence="1">The sequence shown here is derived from an EMBL/GenBank/DDBJ whole genome shotgun (WGS) entry which is preliminary data.</text>
</comment>
<dbReference type="Proteomes" id="UP001217089">
    <property type="component" value="Unassembled WGS sequence"/>
</dbReference>
<keyword evidence="2" id="KW-1185">Reference proteome</keyword>
<sequence>MKGLHVIHAKQFVIRITKLLFDMTIDDVYSCMMIVEFFGFDCGVIFRANDGPPSYLLIQKLIEEHEFFKILNTETSIENAKMATTTTTTKRKKEKTDQSKVKLVCGELEIDDKIELEIDNLIILEIAYKPISLSKKYAIQIHC</sequence>
<dbReference type="EMBL" id="JARBDR010000920">
    <property type="protein sequence ID" value="KAJ8299845.1"/>
    <property type="molecule type" value="Genomic_DNA"/>
</dbReference>
<name>A0ABQ9E8L2_TEGGR</name>
<gene>
    <name evidence="1" type="ORF">KUTeg_022592</name>
</gene>
<accession>A0ABQ9E8L2</accession>